<name>A0A1W0WCS4_HYPEX</name>
<feature type="compositionally biased region" description="Polar residues" evidence="1">
    <location>
        <begin position="619"/>
        <end position="628"/>
    </location>
</feature>
<dbReference type="Gene3D" id="3.30.710.10">
    <property type="entry name" value="Potassium Channel Kv1.1, Chain A"/>
    <property type="match status" value="1"/>
</dbReference>
<dbReference type="EMBL" id="MTYJ01000131">
    <property type="protein sequence ID" value="OQV13025.1"/>
    <property type="molecule type" value="Genomic_DNA"/>
</dbReference>
<dbReference type="PANTHER" id="PTHR45632:SF5">
    <property type="entry name" value="KELCH-LIKE PROTEIN 22"/>
    <property type="match status" value="1"/>
</dbReference>
<dbReference type="SUPFAM" id="SSF54695">
    <property type="entry name" value="POZ domain"/>
    <property type="match status" value="1"/>
</dbReference>
<dbReference type="InterPro" id="IPR000210">
    <property type="entry name" value="BTB/POZ_dom"/>
</dbReference>
<dbReference type="Pfam" id="PF00651">
    <property type="entry name" value="BTB"/>
    <property type="match status" value="1"/>
</dbReference>
<evidence type="ECO:0000259" key="2">
    <source>
        <dbReference type="PROSITE" id="PS50097"/>
    </source>
</evidence>
<dbReference type="Pfam" id="PF07707">
    <property type="entry name" value="BACK"/>
    <property type="match status" value="1"/>
</dbReference>
<feature type="region of interest" description="Disordered" evidence="1">
    <location>
        <begin position="438"/>
        <end position="488"/>
    </location>
</feature>
<dbReference type="InterPro" id="IPR011705">
    <property type="entry name" value="BACK"/>
</dbReference>
<evidence type="ECO:0000313" key="4">
    <source>
        <dbReference type="Proteomes" id="UP000192578"/>
    </source>
</evidence>
<feature type="compositionally biased region" description="Polar residues" evidence="1">
    <location>
        <begin position="54"/>
        <end position="72"/>
    </location>
</feature>
<dbReference type="Proteomes" id="UP000192578">
    <property type="component" value="Unassembled WGS sequence"/>
</dbReference>
<evidence type="ECO:0000256" key="1">
    <source>
        <dbReference type="SAM" id="MobiDB-lite"/>
    </source>
</evidence>
<dbReference type="InterPro" id="IPR011333">
    <property type="entry name" value="SKP1/BTB/POZ_sf"/>
</dbReference>
<sequence length="656" mass="71498">MSEAEQSDILRSASEVGIAPVARPRLKLQDFLTISDTSIDTLERSTFTSRSALETRSLESSMHDGQTINPDSYGSHEEAASAQSEWLIIGQPDHHLAAEEDDFIPPSVITDVDSIDLEFDQQKKFAELHIQRRLKCVKRYLEGMAFCDLSLQFGASTTPVHATLFAMHEGFRDRFPGLLHHGQPTGKTRHLDVYGDVTVPAFAAIMNFVYDGQCEVAYENLAEIVTAAEFFGITALDEEISRAVDEVMIDTNLLPIIVHGDPDHPLHQVAWAKLLERIHAIAKLGDYIALEVGEICKILSADGLAVHSEYTVFEIAVKWIDADRFTRTVHFNKIISCVRFHFMTVEELSRCQREEDLLTTSKPIADIIALAYITRPFILENDLTFLENFELSPPRNLQVLRHFTSAREQSPRSENSSGGSLLGNNYGGSLLGNRSGGSLLGNSSGGSLPGNRSGGSLLGNSSGGSLPGNSSGGSLPGNSSGGSLLGNSSGGSLLGNSYGGSLFEEPQPKLPRFEWGRNKGMREPSAIPLESSTLDGCCADVREDADERRLSLKLESLASVGKSGEEIVRPRTRSLSVKLRQKSSRKLTPTAMDPRMSSRLCSAAGNGGSTTGSSPSFSEMTFNENGSLVTKRGGKEAHRTLNRAFERIYKEKPCSR</sequence>
<feature type="region of interest" description="Disordered" evidence="1">
    <location>
        <begin position="603"/>
        <end position="636"/>
    </location>
</feature>
<dbReference type="SMART" id="SM00875">
    <property type="entry name" value="BACK"/>
    <property type="match status" value="1"/>
</dbReference>
<dbReference type="AlphaFoldDB" id="A0A1W0WCS4"/>
<keyword evidence="4" id="KW-1185">Reference proteome</keyword>
<protein>
    <recommendedName>
        <fullName evidence="2">BTB domain-containing protein</fullName>
    </recommendedName>
</protein>
<reference evidence="4" key="1">
    <citation type="submission" date="2017-01" db="EMBL/GenBank/DDBJ databases">
        <title>Comparative genomics of anhydrobiosis in the tardigrade Hypsibius dujardini.</title>
        <authorList>
            <person name="Yoshida Y."/>
            <person name="Koutsovoulos G."/>
            <person name="Laetsch D."/>
            <person name="Stevens L."/>
            <person name="Kumar S."/>
            <person name="Horikawa D."/>
            <person name="Ishino K."/>
            <person name="Komine S."/>
            <person name="Tomita M."/>
            <person name="Blaxter M."/>
            <person name="Arakawa K."/>
        </authorList>
    </citation>
    <scope>NUCLEOTIDE SEQUENCE [LARGE SCALE GENOMIC DNA]</scope>
    <source>
        <strain evidence="4">Z151</strain>
    </source>
</reference>
<feature type="domain" description="BTB" evidence="2">
    <location>
        <begin position="147"/>
        <end position="218"/>
    </location>
</feature>
<comment type="caution">
    <text evidence="3">The sequence shown here is derived from an EMBL/GenBank/DDBJ whole genome shotgun (WGS) entry which is preliminary data.</text>
</comment>
<accession>A0A1W0WCS4</accession>
<dbReference type="Gene3D" id="1.25.40.420">
    <property type="match status" value="1"/>
</dbReference>
<dbReference type="PROSITE" id="PS50097">
    <property type="entry name" value="BTB"/>
    <property type="match status" value="1"/>
</dbReference>
<dbReference type="CDD" id="cd18186">
    <property type="entry name" value="BTB_POZ_ZBTB_KLHL-like"/>
    <property type="match status" value="1"/>
</dbReference>
<dbReference type="OrthoDB" id="6418787at2759"/>
<gene>
    <name evidence="3" type="ORF">BV898_12683</name>
</gene>
<dbReference type="PANTHER" id="PTHR45632">
    <property type="entry name" value="LD33804P"/>
    <property type="match status" value="1"/>
</dbReference>
<feature type="region of interest" description="Disordered" evidence="1">
    <location>
        <begin position="54"/>
        <end position="76"/>
    </location>
</feature>
<organism evidence="3 4">
    <name type="scientific">Hypsibius exemplaris</name>
    <name type="common">Freshwater tardigrade</name>
    <dbReference type="NCBI Taxonomy" id="2072580"/>
    <lineage>
        <taxon>Eukaryota</taxon>
        <taxon>Metazoa</taxon>
        <taxon>Ecdysozoa</taxon>
        <taxon>Tardigrada</taxon>
        <taxon>Eutardigrada</taxon>
        <taxon>Parachela</taxon>
        <taxon>Hypsibioidea</taxon>
        <taxon>Hypsibiidae</taxon>
        <taxon>Hypsibius</taxon>
    </lineage>
</organism>
<evidence type="ECO:0000313" key="3">
    <source>
        <dbReference type="EMBL" id="OQV13025.1"/>
    </source>
</evidence>
<proteinExistence type="predicted"/>